<dbReference type="PANTHER" id="PTHR13451">
    <property type="entry name" value="CLASS II CROSSOVER JUNCTION ENDONUCLEASE MUS81"/>
    <property type="match status" value="1"/>
</dbReference>
<feature type="compositionally biased region" description="Low complexity" evidence="14">
    <location>
        <begin position="92"/>
        <end position="110"/>
    </location>
</feature>
<feature type="compositionally biased region" description="Polar residues" evidence="14">
    <location>
        <begin position="753"/>
        <end position="780"/>
    </location>
</feature>
<dbReference type="Gene3D" id="3.40.50.10130">
    <property type="match status" value="1"/>
</dbReference>
<reference evidence="16" key="1">
    <citation type="submission" date="2023-08" db="EMBL/GenBank/DDBJ databases">
        <authorList>
            <person name="Audoor S."/>
            <person name="Bilcke G."/>
        </authorList>
    </citation>
    <scope>NUCLEOTIDE SEQUENCE</scope>
</reference>
<dbReference type="SMART" id="SM00891">
    <property type="entry name" value="ERCC4"/>
    <property type="match status" value="1"/>
</dbReference>
<feature type="compositionally biased region" description="Low complexity" evidence="14">
    <location>
        <begin position="705"/>
        <end position="715"/>
    </location>
</feature>
<comment type="subcellular location">
    <subcellularLocation>
        <location evidence="2 13">Nucleus</location>
    </subcellularLocation>
</comment>
<dbReference type="CDD" id="cd20074">
    <property type="entry name" value="XPF_nuclease_Mus81"/>
    <property type="match status" value="1"/>
</dbReference>
<feature type="compositionally biased region" description="Low complexity" evidence="14">
    <location>
        <begin position="639"/>
        <end position="666"/>
    </location>
</feature>
<dbReference type="GO" id="GO:0031573">
    <property type="term" value="P:mitotic intra-S DNA damage checkpoint signaling"/>
    <property type="evidence" value="ECO:0007669"/>
    <property type="project" value="TreeGrafter"/>
</dbReference>
<evidence type="ECO:0000256" key="13">
    <source>
        <dbReference type="RuleBase" id="RU369042"/>
    </source>
</evidence>
<feature type="compositionally biased region" description="Low complexity" evidence="14">
    <location>
        <begin position="732"/>
        <end position="745"/>
    </location>
</feature>
<dbReference type="SUPFAM" id="SSF47802">
    <property type="entry name" value="DNA polymerase beta, N-terminal domain-like"/>
    <property type="match status" value="1"/>
</dbReference>
<dbReference type="InterPro" id="IPR033309">
    <property type="entry name" value="Mus81"/>
</dbReference>
<dbReference type="InterPro" id="IPR042530">
    <property type="entry name" value="EME1/EME2_C"/>
</dbReference>
<evidence type="ECO:0000256" key="1">
    <source>
        <dbReference type="ARBA" id="ARBA00001946"/>
    </source>
</evidence>
<dbReference type="GO" id="GO:0046872">
    <property type="term" value="F:metal ion binding"/>
    <property type="evidence" value="ECO:0007669"/>
    <property type="project" value="UniProtKB-UniRule"/>
</dbReference>
<protein>
    <recommendedName>
        <fullName evidence="13">Crossover junction endonuclease MUS81</fullName>
        <ecNumber evidence="13">3.1.22.-</ecNumber>
    </recommendedName>
</protein>
<feature type="domain" description="ERCC4" evidence="15">
    <location>
        <begin position="159"/>
        <end position="256"/>
    </location>
</feature>
<comment type="caution">
    <text evidence="16">The sequence shown here is derived from an EMBL/GenBank/DDBJ whole genome shotgun (WGS) entry which is preliminary data.</text>
</comment>
<evidence type="ECO:0000256" key="9">
    <source>
        <dbReference type="ARBA" id="ARBA00022842"/>
    </source>
</evidence>
<dbReference type="EC" id="3.1.22.-" evidence="13"/>
<dbReference type="AlphaFoldDB" id="A0AAD2G0R1"/>
<keyword evidence="10 13" id="KW-0233">DNA recombination</keyword>
<organism evidence="16 17">
    <name type="scientific">Cylindrotheca closterium</name>
    <dbReference type="NCBI Taxonomy" id="2856"/>
    <lineage>
        <taxon>Eukaryota</taxon>
        <taxon>Sar</taxon>
        <taxon>Stramenopiles</taxon>
        <taxon>Ochrophyta</taxon>
        <taxon>Bacillariophyta</taxon>
        <taxon>Bacillariophyceae</taxon>
        <taxon>Bacillariophycidae</taxon>
        <taxon>Bacillariales</taxon>
        <taxon>Bacillariaceae</taxon>
        <taxon>Cylindrotheca</taxon>
    </lineage>
</organism>
<proteinExistence type="inferred from homology"/>
<evidence type="ECO:0000259" key="15">
    <source>
        <dbReference type="SMART" id="SM00891"/>
    </source>
</evidence>
<dbReference type="Proteomes" id="UP001295423">
    <property type="component" value="Unassembled WGS sequence"/>
</dbReference>
<dbReference type="SUPFAM" id="SSF52980">
    <property type="entry name" value="Restriction endonuclease-like"/>
    <property type="match status" value="1"/>
</dbReference>
<evidence type="ECO:0000256" key="8">
    <source>
        <dbReference type="ARBA" id="ARBA00022801"/>
    </source>
</evidence>
<sequence>MNNRFVRATTTTTVTKQKAKNPLNQAGLDKLQEVYDKASSNPNSNYVFTVRRAMKSLQSCPTAITTQKEACQLKYVGPAVAKVICPTFLPSPTSSTNNYNNNTNNNDSNTQQPSRKRSRKTAASSTVEQGPSKKEKVYKQERLAAESLDLSNCGPWKVILIIDGREHKSQHVVSKCKQSGIPCEERNLPIGDMAWIAQAQDKISGRTTEVLCGTIVERKESSDLVGSLFGSRYLEQRMRLKSCGVPQLLFLVEGNLASNINCPQETLEMAIMETRCLGFHVIQTENLMDTVRKLKGLHRRVLQRTFPEAFSQLPTYTRSPTGTFGLHRKRRPTSLLEMTFDTTPKPALGAKRFITYTELKAKVELDREAGTRTVGAIYMAMLKQISTLSHKKCEALAKIYPTMNALMTAYATSDNPAKMIQDISLGTQKMGPKSSEAVYTAICTQRDGTRPNGPTMEFEDIPVAKKSPTSVGPPAAANTYTGALDSFFAPKAPSPPKAKTASMTVPGSAALAALKKPASQSYSPPSPDRKPAPSVLCVDLTDDTPPRPSFAKKPSYLTDPPPSTGSSAGYNKSSTAALKGSIDSQKATPKAAPKTAVQLNFSSPLFSSPDDDDSLLHSAPFAKRPKTSTLDVALARSVSSTPSPAASSTASNSSTTKKKAPAVAAKAISSPSIVVMIDSSDEEDDDELLMKKPLQSKANAPSTVAAKAAEAAAAATYSIPSSSPNTIRRVSDGSSISTASSSTTTGAREVQQSKKPTATFDQTTANVTMRRTNKNSNPPNRWQDALDSDYSDDEDDLGISLDLRSRLAKRSNTETIVID</sequence>
<comment type="subunit">
    <text evidence="13">Interacts with EME1.</text>
</comment>
<keyword evidence="12 13" id="KW-0539">Nucleus</keyword>
<dbReference type="EMBL" id="CAKOGP040001992">
    <property type="protein sequence ID" value="CAJ1959318.1"/>
    <property type="molecule type" value="Genomic_DNA"/>
</dbReference>
<evidence type="ECO:0000313" key="17">
    <source>
        <dbReference type="Proteomes" id="UP001295423"/>
    </source>
</evidence>
<evidence type="ECO:0000313" key="16">
    <source>
        <dbReference type="EMBL" id="CAJ1959318.1"/>
    </source>
</evidence>
<evidence type="ECO:0000256" key="5">
    <source>
        <dbReference type="ARBA" id="ARBA00022723"/>
    </source>
</evidence>
<evidence type="ECO:0000256" key="12">
    <source>
        <dbReference type="ARBA" id="ARBA00023242"/>
    </source>
</evidence>
<feature type="compositionally biased region" description="Polar residues" evidence="14">
    <location>
        <begin position="564"/>
        <end position="576"/>
    </location>
</feature>
<accession>A0AAD2G0R1</accession>
<dbReference type="Pfam" id="PF02732">
    <property type="entry name" value="ERCC4"/>
    <property type="match status" value="1"/>
</dbReference>
<evidence type="ECO:0000256" key="4">
    <source>
        <dbReference type="ARBA" id="ARBA00022722"/>
    </source>
</evidence>
<evidence type="ECO:0000256" key="7">
    <source>
        <dbReference type="ARBA" id="ARBA00022763"/>
    </source>
</evidence>
<dbReference type="GO" id="GO:0000727">
    <property type="term" value="P:double-strand break repair via break-induced replication"/>
    <property type="evidence" value="ECO:0007669"/>
    <property type="project" value="UniProtKB-UniRule"/>
</dbReference>
<feature type="compositionally biased region" description="Polar residues" evidence="14">
    <location>
        <begin position="718"/>
        <end position="728"/>
    </location>
</feature>
<evidence type="ECO:0000256" key="10">
    <source>
        <dbReference type="ARBA" id="ARBA00023172"/>
    </source>
</evidence>
<dbReference type="GO" id="GO:0048476">
    <property type="term" value="C:Holliday junction resolvase complex"/>
    <property type="evidence" value="ECO:0007669"/>
    <property type="project" value="UniProtKB-UniRule"/>
</dbReference>
<feature type="region of interest" description="Disordered" evidence="14">
    <location>
        <begin position="92"/>
        <end position="137"/>
    </location>
</feature>
<comment type="similarity">
    <text evidence="3 13">Belongs to the XPF family.</text>
</comment>
<keyword evidence="17" id="KW-1185">Reference proteome</keyword>
<dbReference type="PANTHER" id="PTHR13451:SF0">
    <property type="entry name" value="CROSSOVER JUNCTION ENDONUCLEASE MUS81"/>
    <property type="match status" value="1"/>
</dbReference>
<keyword evidence="6 13" id="KW-0255">Endonuclease</keyword>
<dbReference type="GO" id="GO:0048257">
    <property type="term" value="F:3'-flap endonuclease activity"/>
    <property type="evidence" value="ECO:0007669"/>
    <property type="project" value="TreeGrafter"/>
</dbReference>
<evidence type="ECO:0000256" key="14">
    <source>
        <dbReference type="SAM" id="MobiDB-lite"/>
    </source>
</evidence>
<feature type="compositionally biased region" description="Acidic residues" evidence="14">
    <location>
        <begin position="786"/>
        <end position="796"/>
    </location>
</feature>
<dbReference type="InterPro" id="IPR011335">
    <property type="entry name" value="Restrct_endonuc-II-like"/>
</dbReference>
<keyword evidence="4 13" id="KW-0540">Nuclease</keyword>
<keyword evidence="5 13" id="KW-0479">Metal-binding</keyword>
<dbReference type="GO" id="GO:0003677">
    <property type="term" value="F:DNA binding"/>
    <property type="evidence" value="ECO:0007669"/>
    <property type="project" value="UniProtKB-UniRule"/>
</dbReference>
<feature type="compositionally biased region" description="Low complexity" evidence="14">
    <location>
        <begin position="586"/>
        <end position="608"/>
    </location>
</feature>
<dbReference type="Gene3D" id="1.10.150.670">
    <property type="entry name" value="Crossover junction endonuclease EME1, DNA-binding domain"/>
    <property type="match status" value="1"/>
</dbReference>
<dbReference type="GO" id="GO:0006308">
    <property type="term" value="P:DNA catabolic process"/>
    <property type="evidence" value="ECO:0007669"/>
    <property type="project" value="UniProtKB-UniRule"/>
</dbReference>
<dbReference type="InterPro" id="IPR027421">
    <property type="entry name" value="DNA_pol_lamdba_lyase_dom_sf"/>
</dbReference>
<comment type="cofactor">
    <cofactor evidence="1 13">
        <name>Mg(2+)</name>
        <dbReference type="ChEBI" id="CHEBI:18420"/>
    </cofactor>
</comment>
<dbReference type="GO" id="GO:0008821">
    <property type="term" value="F:crossover junction DNA endonuclease activity"/>
    <property type="evidence" value="ECO:0007669"/>
    <property type="project" value="UniProtKB-UniRule"/>
</dbReference>
<keyword evidence="9 13" id="KW-0460">Magnesium</keyword>
<dbReference type="InterPro" id="IPR006166">
    <property type="entry name" value="ERCC4_domain"/>
</dbReference>
<comment type="function">
    <text evidence="13">Interacts with EME1 to form a DNA structure-specific endonuclease with substrate preference for branched DNA structures with a 5'-end at the branch nick. Typical substrates include 3'-flap structures, D-loops, replication forks and nicked Holliday junctions. May be required in mitosis for the processing of stalled or collapsed replication fork intermediates. May be required in meiosis for the repair of meiosis-specific double strand breaks subsequent to single-end invasion (SEI).</text>
</comment>
<evidence type="ECO:0000256" key="6">
    <source>
        <dbReference type="ARBA" id="ARBA00022759"/>
    </source>
</evidence>
<gene>
    <name evidence="16" type="ORF">CYCCA115_LOCUS17740</name>
</gene>
<evidence type="ECO:0000256" key="3">
    <source>
        <dbReference type="ARBA" id="ARBA00010015"/>
    </source>
</evidence>
<dbReference type="InterPro" id="IPR047416">
    <property type="entry name" value="XPF_nuclease_Mus81"/>
</dbReference>
<keyword evidence="7 13" id="KW-0227">DNA damage</keyword>
<name>A0AAD2G0R1_9STRA</name>
<evidence type="ECO:0000256" key="11">
    <source>
        <dbReference type="ARBA" id="ARBA00023204"/>
    </source>
</evidence>
<feature type="region of interest" description="Disordered" evidence="14">
    <location>
        <begin position="515"/>
        <end position="666"/>
    </location>
</feature>
<dbReference type="Gene3D" id="1.10.150.110">
    <property type="entry name" value="DNA polymerase beta, N-terminal domain-like"/>
    <property type="match status" value="1"/>
</dbReference>
<evidence type="ECO:0000256" key="2">
    <source>
        <dbReference type="ARBA" id="ARBA00004123"/>
    </source>
</evidence>
<dbReference type="GO" id="GO:0005634">
    <property type="term" value="C:nucleus"/>
    <property type="evidence" value="ECO:0007669"/>
    <property type="project" value="UniProtKB-SubCell"/>
</dbReference>
<keyword evidence="8 13" id="KW-0378">Hydrolase</keyword>
<dbReference type="GO" id="GO:0000712">
    <property type="term" value="P:resolution of meiotic recombination intermediates"/>
    <property type="evidence" value="ECO:0007669"/>
    <property type="project" value="TreeGrafter"/>
</dbReference>
<feature type="region of interest" description="Disordered" evidence="14">
    <location>
        <begin position="679"/>
        <end position="796"/>
    </location>
</feature>
<keyword evidence="11 13" id="KW-0234">DNA repair</keyword>